<dbReference type="EMBL" id="KX397364">
    <property type="protein sequence ID" value="ANZ48244.1"/>
    <property type="molecule type" value="Genomic_DNA"/>
</dbReference>
<dbReference type="Proteomes" id="UP000202181">
    <property type="component" value="Segment"/>
</dbReference>
<protein>
    <submittedName>
        <fullName evidence="1">Uncharacterized protein</fullName>
    </submittedName>
</protein>
<organism evidence="1 2">
    <name type="scientific">Erwinia phage vB_EamM_Asesino</name>
    <dbReference type="NCBI Taxonomy" id="1883370"/>
    <lineage>
        <taxon>Viruses</taxon>
        <taxon>Duplodnaviria</taxon>
        <taxon>Heunggongvirae</taxon>
        <taxon>Uroviricota</taxon>
        <taxon>Caudoviricetes</taxon>
        <taxon>Chimalliviridae</taxon>
        <taxon>Erskinevirus</taxon>
        <taxon>Erskinevirus asesino</taxon>
    </lineage>
</organism>
<dbReference type="OrthoDB" id="41359at10239"/>
<evidence type="ECO:0000313" key="1">
    <source>
        <dbReference type="EMBL" id="ANZ48244.1"/>
    </source>
</evidence>
<dbReference type="GeneID" id="29057181"/>
<dbReference type="KEGG" id="vg:29057181"/>
<dbReference type="RefSeq" id="YP_009290849.1">
    <property type="nucleotide sequence ID" value="NC_031107.2"/>
</dbReference>
<evidence type="ECO:0000313" key="2">
    <source>
        <dbReference type="Proteomes" id="UP000202181"/>
    </source>
</evidence>
<proteinExistence type="predicted"/>
<gene>
    <name evidence="1" type="ORF">ASESINO_231</name>
</gene>
<sequence>MLINNSLIAISRLHDGTELEPKDYERVLANLREQYKLVTKNEHWAAAVAIMRTVMKMKPDLPNTMMQELMSTGHHGIGLVYNAVDLVRCSYRLRQPVDDVIDNLALRSM</sequence>
<accession>A0A1B2IAJ2</accession>
<keyword evidence="2" id="KW-1185">Reference proteome</keyword>
<reference evidence="1" key="1">
    <citation type="submission" date="2016-06" db="EMBL/GenBank/DDBJ databases">
        <authorList>
            <person name="Berg J.A."/>
            <person name="Hyde J.R."/>
            <person name="Breakwell D.P."/>
            <person name="Hope S."/>
            <person name="Grose J.H."/>
        </authorList>
    </citation>
    <scope>NUCLEOTIDE SEQUENCE [LARGE SCALE GENOMIC DNA]</scope>
</reference>
<name>A0A1B2IAJ2_9CAUD</name>